<gene>
    <name evidence="19" type="ORF">ONB1V03_LOCUS1296</name>
</gene>
<comment type="cofactor">
    <cofactor evidence="1">
        <name>Mg(2+)</name>
        <dbReference type="ChEBI" id="CHEBI:18420"/>
    </cofactor>
</comment>
<dbReference type="SUPFAM" id="SSF56219">
    <property type="entry name" value="DNase I-like"/>
    <property type="match status" value="1"/>
</dbReference>
<proteinExistence type="predicted"/>
<dbReference type="GO" id="GO:0000288">
    <property type="term" value="P:nuclear-transcribed mRNA catabolic process, deadenylation-dependent decay"/>
    <property type="evidence" value="ECO:0007669"/>
    <property type="project" value="TreeGrafter"/>
</dbReference>
<protein>
    <recommendedName>
        <fullName evidence="14">2',5'-phosphodiesterase 12</fullName>
    </recommendedName>
    <alternativeName>
        <fullName evidence="15">Mitochondrial deadenylase</fullName>
    </alternativeName>
</protein>
<dbReference type="PANTHER" id="PTHR12121:SF37">
    <property type="entry name" value="2',5'-PHOSPHODIESTERASE 12"/>
    <property type="match status" value="1"/>
</dbReference>
<keyword evidence="5" id="KW-0540">Nuclease</keyword>
<dbReference type="Gene3D" id="3.30.40.10">
    <property type="entry name" value="Zinc/RING finger domain, C3HC4 (zinc finger)"/>
    <property type="match status" value="1"/>
</dbReference>
<keyword evidence="6" id="KW-0479">Metal-binding</keyword>
<evidence type="ECO:0000256" key="8">
    <source>
        <dbReference type="ARBA" id="ARBA00022801"/>
    </source>
</evidence>
<feature type="region of interest" description="Disordered" evidence="17">
    <location>
        <begin position="194"/>
        <end position="220"/>
    </location>
</feature>
<evidence type="ECO:0000256" key="4">
    <source>
        <dbReference type="ARBA" id="ARBA00022664"/>
    </source>
</evidence>
<dbReference type="CDD" id="cd16448">
    <property type="entry name" value="RING-H2"/>
    <property type="match status" value="1"/>
</dbReference>
<keyword evidence="10" id="KW-0269">Exonuclease</keyword>
<evidence type="ECO:0000256" key="10">
    <source>
        <dbReference type="ARBA" id="ARBA00022839"/>
    </source>
</evidence>
<comment type="subcellular location">
    <subcellularLocation>
        <location evidence="2">Mitochondrion matrix</location>
    </subcellularLocation>
</comment>
<dbReference type="EMBL" id="CAJPVJ010000202">
    <property type="protein sequence ID" value="CAG2161692.1"/>
    <property type="molecule type" value="Genomic_DNA"/>
</dbReference>
<dbReference type="GO" id="GO:0006397">
    <property type="term" value="P:mRNA processing"/>
    <property type="evidence" value="ECO:0007669"/>
    <property type="project" value="UniProtKB-KW"/>
</dbReference>
<sequence length="1145" mass="131019">MGFDEKEISCLFIFIAKLLSDKRNTVGIKKSLLDEIIEKLFTSEDRKCSEEREHVLLELLQSKVGHTLDELEILRMAQNVNFFRICDYIYVKNRNWGQIMCTYLKDNQRKSHVFDYMNQIVMSCNVSDKEKRDFMETIYSNVESLVEIDFQKTAKFLLDYLEEDKFERIIDSLEAKPKVLYKLLSGILLKESKKSHKRDPSTGKSKKSHKRDPSTGSIDLESLSVREQRKQLIITDPKLQERLIELMCDFEPNSVQKTLQILEDYRPEIILVMTRKCEIKDGTAYLLEKTSKFDEAFALLHTDLQQKIIDFKASEVDQFVDQIVIKITDLIDLCGRCTTKMTESSQMQHTVDLWISLLESMQTINKLVKKSSQDIYSNKLNELTNRFLIGLNGTQNTTAVMQRFMTRESSDGTADLLYGAKDLVFKVKDNYIYEETLLQTTNNLLLTELHQHLAHLQRLATKANANRGLKTCAVCGKHLQHSDNVVLFSCKHSFHERCVTTDDGPVCHICDNHDKPSANRVSSAQNICSNETNSNHKLRNALNLSESQINALQYLKNGQRIDSRIMSGRRCDVRCVDTDHTIVIEFKYNQLDTNSQRFFHFQRDKSETLRQTFQRIALNIHKLSAKKSKTNKSKTNCQTDVNALDIQLFMDGCALSQDSANCDVWKSGQTFRVGDNDYEVYVNAPTVKSLKLPKVIMSSFTIYPKISLEFCSQNDCKFYWFRESIAKTNDSNSSTIAANEQTIVDPKSDWLLVSEGFYYKTSSEDIGAKVKVVCHPMGGRECEAIGENVIEANPGLCPFEERLVFCTEPTNCGSFRVISYNILADVYADQDYTRTVLFPYCPAYALDLNYRKQLLTKEIVGYNADICCFQEVDRHVFDSDLKPMMCFVNQTNAKPKYESFFSEKGNTGEGLAAFVNSSKFEILSAKTVCLSEELKTNPIFAHLLTEISANEKLLDRLMARYSVIQCILLKSVEDSNRAIILGNTHLYFHPDADHIRLIQSFIYIKYIENEMKVLSKKRPELTVSPILCGDYNSCPEFGVFQLFTTGFVPKDIEDFKSNSDETIHGIDMSHGLSLDSACGQPVYTNYTPFFSGCLDYIFFDTNHLEVSEVIPFPSHEQVVQNTGLPSIVFPSDHLALVSVLKWKTS</sequence>
<dbReference type="PANTHER" id="PTHR12121">
    <property type="entry name" value="CARBON CATABOLITE REPRESSOR PROTEIN 4"/>
    <property type="match status" value="1"/>
</dbReference>
<evidence type="ECO:0000256" key="5">
    <source>
        <dbReference type="ARBA" id="ARBA00022722"/>
    </source>
</evidence>
<dbReference type="InterPro" id="IPR048821">
    <property type="entry name" value="PDE12-like_N"/>
</dbReference>
<keyword evidence="8" id="KW-0378">Hydrolase</keyword>
<feature type="domain" description="RING-type" evidence="18">
    <location>
        <begin position="472"/>
        <end position="511"/>
    </location>
</feature>
<dbReference type="InterPro" id="IPR005135">
    <property type="entry name" value="Endo/exonuclease/phosphatase"/>
</dbReference>
<dbReference type="PROSITE" id="PS50089">
    <property type="entry name" value="ZF_RING_2"/>
    <property type="match status" value="1"/>
</dbReference>
<keyword evidence="9" id="KW-0862">Zinc</keyword>
<evidence type="ECO:0000256" key="11">
    <source>
        <dbReference type="ARBA" id="ARBA00022842"/>
    </source>
</evidence>
<dbReference type="OrthoDB" id="412787at2759"/>
<keyword evidence="3" id="KW-0597">Phosphoprotein</keyword>
<dbReference type="GO" id="GO:0004535">
    <property type="term" value="F:poly(A)-specific ribonuclease activity"/>
    <property type="evidence" value="ECO:0007669"/>
    <property type="project" value="UniProtKB-ARBA"/>
</dbReference>
<dbReference type="InterPro" id="IPR001841">
    <property type="entry name" value="Znf_RING"/>
</dbReference>
<accession>A0A7R9LDC5</accession>
<dbReference type="Gene3D" id="3.60.10.10">
    <property type="entry name" value="Endonuclease/exonuclease/phosphatase"/>
    <property type="match status" value="1"/>
</dbReference>
<evidence type="ECO:0000256" key="2">
    <source>
        <dbReference type="ARBA" id="ARBA00004305"/>
    </source>
</evidence>
<keyword evidence="12" id="KW-0809">Transit peptide</keyword>
<evidence type="ECO:0000313" key="20">
    <source>
        <dbReference type="Proteomes" id="UP000728032"/>
    </source>
</evidence>
<organism evidence="19">
    <name type="scientific">Oppiella nova</name>
    <dbReference type="NCBI Taxonomy" id="334625"/>
    <lineage>
        <taxon>Eukaryota</taxon>
        <taxon>Metazoa</taxon>
        <taxon>Ecdysozoa</taxon>
        <taxon>Arthropoda</taxon>
        <taxon>Chelicerata</taxon>
        <taxon>Arachnida</taxon>
        <taxon>Acari</taxon>
        <taxon>Acariformes</taxon>
        <taxon>Sarcoptiformes</taxon>
        <taxon>Oribatida</taxon>
        <taxon>Brachypylina</taxon>
        <taxon>Oppioidea</taxon>
        <taxon>Oppiidae</taxon>
        <taxon>Oppiella</taxon>
    </lineage>
</organism>
<dbReference type="EMBL" id="OC915027">
    <property type="protein sequence ID" value="CAD7638243.1"/>
    <property type="molecule type" value="Genomic_DNA"/>
</dbReference>
<dbReference type="InterPro" id="IPR013083">
    <property type="entry name" value="Znf_RING/FYVE/PHD"/>
</dbReference>
<dbReference type="FunFam" id="3.60.10.10:FF:000018">
    <property type="entry name" value="2',5'-phosphodiesterase 12"/>
    <property type="match status" value="1"/>
</dbReference>
<dbReference type="Pfam" id="PF03372">
    <property type="entry name" value="Exo_endo_phos"/>
    <property type="match status" value="1"/>
</dbReference>
<evidence type="ECO:0000256" key="9">
    <source>
        <dbReference type="ARBA" id="ARBA00022833"/>
    </source>
</evidence>
<keyword evidence="20" id="KW-1185">Reference proteome</keyword>
<evidence type="ECO:0000256" key="15">
    <source>
        <dbReference type="ARBA" id="ARBA00083541"/>
    </source>
</evidence>
<dbReference type="Proteomes" id="UP000728032">
    <property type="component" value="Unassembled WGS sequence"/>
</dbReference>
<evidence type="ECO:0000256" key="7">
    <source>
        <dbReference type="ARBA" id="ARBA00022771"/>
    </source>
</evidence>
<evidence type="ECO:0000256" key="12">
    <source>
        <dbReference type="ARBA" id="ARBA00022946"/>
    </source>
</evidence>
<evidence type="ECO:0000256" key="6">
    <source>
        <dbReference type="ARBA" id="ARBA00022723"/>
    </source>
</evidence>
<evidence type="ECO:0000259" key="18">
    <source>
        <dbReference type="PROSITE" id="PS50089"/>
    </source>
</evidence>
<evidence type="ECO:0000256" key="1">
    <source>
        <dbReference type="ARBA" id="ARBA00001946"/>
    </source>
</evidence>
<dbReference type="GO" id="GO:0008270">
    <property type="term" value="F:zinc ion binding"/>
    <property type="evidence" value="ECO:0007669"/>
    <property type="project" value="UniProtKB-KW"/>
</dbReference>
<dbReference type="GO" id="GO:0005759">
    <property type="term" value="C:mitochondrial matrix"/>
    <property type="evidence" value="ECO:0007669"/>
    <property type="project" value="UniProtKB-SubCell"/>
</dbReference>
<keyword evidence="7 16" id="KW-0863">Zinc-finger</keyword>
<dbReference type="InterPro" id="IPR050410">
    <property type="entry name" value="CCR4/nocturin_mRNA_transcr"/>
</dbReference>
<evidence type="ECO:0000256" key="16">
    <source>
        <dbReference type="PROSITE-ProRule" id="PRU00175"/>
    </source>
</evidence>
<dbReference type="SUPFAM" id="SSF57850">
    <property type="entry name" value="RING/U-box"/>
    <property type="match status" value="1"/>
</dbReference>
<reference evidence="19" key="1">
    <citation type="submission" date="2020-11" db="EMBL/GenBank/DDBJ databases">
        <authorList>
            <person name="Tran Van P."/>
        </authorList>
    </citation>
    <scope>NUCLEOTIDE SEQUENCE</scope>
</reference>
<dbReference type="InterPro" id="IPR036691">
    <property type="entry name" value="Endo/exonu/phosph_ase_sf"/>
</dbReference>
<keyword evidence="11" id="KW-0460">Magnesium</keyword>
<dbReference type="AlphaFoldDB" id="A0A7R9LDC5"/>
<evidence type="ECO:0000313" key="19">
    <source>
        <dbReference type="EMBL" id="CAD7638243.1"/>
    </source>
</evidence>
<dbReference type="Pfam" id="PF21171">
    <property type="entry name" value="PDE12-like_N"/>
    <property type="match status" value="1"/>
</dbReference>
<evidence type="ECO:0000256" key="3">
    <source>
        <dbReference type="ARBA" id="ARBA00022553"/>
    </source>
</evidence>
<keyword evidence="13" id="KW-0496">Mitochondrion</keyword>
<evidence type="ECO:0000256" key="14">
    <source>
        <dbReference type="ARBA" id="ARBA00072755"/>
    </source>
</evidence>
<keyword evidence="4" id="KW-0507">mRNA processing</keyword>
<evidence type="ECO:0000256" key="17">
    <source>
        <dbReference type="SAM" id="MobiDB-lite"/>
    </source>
</evidence>
<name>A0A7R9LDC5_9ACAR</name>
<dbReference type="SMART" id="SM00184">
    <property type="entry name" value="RING"/>
    <property type="match status" value="1"/>
</dbReference>
<evidence type="ECO:0000256" key="13">
    <source>
        <dbReference type="ARBA" id="ARBA00023128"/>
    </source>
</evidence>